<keyword evidence="5" id="KW-0479">Metal-binding</keyword>
<dbReference type="InterPro" id="IPR015886">
    <property type="entry name" value="H2TH_FPG"/>
</dbReference>
<dbReference type="PROSITE" id="PS51068">
    <property type="entry name" value="FPG_CAT"/>
    <property type="match status" value="1"/>
</dbReference>
<evidence type="ECO:0000256" key="8">
    <source>
        <dbReference type="ARBA" id="ARBA00022801"/>
    </source>
</evidence>
<name>A0A1G1ZTE5_9BACT</name>
<proteinExistence type="inferred from homology"/>
<dbReference type="Proteomes" id="UP000176284">
    <property type="component" value="Unassembled WGS sequence"/>
</dbReference>
<keyword evidence="14" id="KW-0326">Glycosidase</keyword>
<evidence type="ECO:0000256" key="3">
    <source>
        <dbReference type="ARBA" id="ARBA00009409"/>
    </source>
</evidence>
<dbReference type="GO" id="GO:0140078">
    <property type="term" value="F:class I DNA-(apurinic or apyrimidinic site) endonuclease activity"/>
    <property type="evidence" value="ECO:0007669"/>
    <property type="project" value="UniProtKB-EC"/>
</dbReference>
<evidence type="ECO:0000256" key="6">
    <source>
        <dbReference type="ARBA" id="ARBA00022763"/>
    </source>
</evidence>
<keyword evidence="9" id="KW-0862">Zinc</keyword>
<dbReference type="InterPro" id="IPR035937">
    <property type="entry name" value="FPG_N"/>
</dbReference>
<sequence length="306" mass="35182">MPELPEVQTVVDDLNKKVKGRRIVGVWFDWPKMLKDPLDQQMNAIAHKHVAVFQKVIKGKKILNVRRRAKNILVYLSGDLLMLIHLKMTGHLLVGKWKLKKLKGKDLVVPIEPKAMVEDPYNQYVHLIFYLDDGRMIGFSDLRKFAKAILGSVAQIENLEELKKLGPEPLDNNFHFSDFQKIIHAEKRKIKQVLMDPEVIAGIGNIYSDDILWTSRINPFKPANKLSGKELKVLWQSIKKVLTKAVKLRGTSISDYRDTSGKEGKYADYRLVYQREGEPCPRCKTEIKRVKLGGRSAHYCPICQKL</sequence>
<dbReference type="Pfam" id="PF01149">
    <property type="entry name" value="Fapy_DNA_glyco"/>
    <property type="match status" value="1"/>
</dbReference>
<evidence type="ECO:0000256" key="4">
    <source>
        <dbReference type="ARBA" id="ARBA00011245"/>
    </source>
</evidence>
<comment type="catalytic activity">
    <reaction evidence="1">
        <text>Hydrolysis of DNA containing ring-opened 7-methylguanine residues, releasing 2,6-diamino-4-hydroxy-5-(N-methyl)formamidopyrimidine.</text>
        <dbReference type="EC" id="3.2.2.23"/>
    </reaction>
</comment>
<evidence type="ECO:0000256" key="5">
    <source>
        <dbReference type="ARBA" id="ARBA00022723"/>
    </source>
</evidence>
<dbReference type="SUPFAM" id="SSF81624">
    <property type="entry name" value="N-terminal domain of MutM-like DNA repair proteins"/>
    <property type="match status" value="1"/>
</dbReference>
<dbReference type="GO" id="GO:0006284">
    <property type="term" value="P:base-excision repair"/>
    <property type="evidence" value="ECO:0007669"/>
    <property type="project" value="InterPro"/>
</dbReference>
<dbReference type="InterPro" id="IPR012319">
    <property type="entry name" value="FPG_cat"/>
</dbReference>
<evidence type="ECO:0000256" key="9">
    <source>
        <dbReference type="ARBA" id="ARBA00022833"/>
    </source>
</evidence>
<dbReference type="SMART" id="SM01232">
    <property type="entry name" value="H2TH"/>
    <property type="match status" value="1"/>
</dbReference>
<dbReference type="Gene3D" id="3.20.190.10">
    <property type="entry name" value="MutM-like, N-terminal"/>
    <property type="match status" value="1"/>
</dbReference>
<dbReference type="AlphaFoldDB" id="A0A1G1ZTE5"/>
<dbReference type="PROSITE" id="PS01242">
    <property type="entry name" value="ZF_FPG_1"/>
    <property type="match status" value="1"/>
</dbReference>
<comment type="subunit">
    <text evidence="4">Monomer.</text>
</comment>
<dbReference type="PANTHER" id="PTHR22993:SF9">
    <property type="entry name" value="FORMAMIDOPYRIMIDINE-DNA GLYCOSYLASE"/>
    <property type="match status" value="1"/>
</dbReference>
<dbReference type="SMART" id="SM00898">
    <property type="entry name" value="Fapy_DNA_glyco"/>
    <property type="match status" value="1"/>
</dbReference>
<evidence type="ECO:0000259" key="18">
    <source>
        <dbReference type="PROSITE" id="PS51068"/>
    </source>
</evidence>
<dbReference type="GO" id="GO:0034039">
    <property type="term" value="F:8-oxo-7,8-dihydroguanine DNA N-glycosylase activity"/>
    <property type="evidence" value="ECO:0007669"/>
    <property type="project" value="TreeGrafter"/>
</dbReference>
<evidence type="ECO:0000256" key="10">
    <source>
        <dbReference type="ARBA" id="ARBA00023125"/>
    </source>
</evidence>
<organism evidence="19 20">
    <name type="scientific">Candidatus Harrisonbacteria bacterium RIFCSPLOWO2_02_FULL_45_10c</name>
    <dbReference type="NCBI Taxonomy" id="1798410"/>
    <lineage>
        <taxon>Bacteria</taxon>
        <taxon>Candidatus Harrisoniibacteriota</taxon>
    </lineage>
</organism>
<dbReference type="CDD" id="cd08966">
    <property type="entry name" value="EcFpg-like_N"/>
    <property type="match status" value="1"/>
</dbReference>
<comment type="catalytic activity">
    <reaction evidence="15">
        <text>2'-deoxyribonucleotide-(2'-deoxyribose 5'-phosphate)-2'-deoxyribonucleotide-DNA = a 3'-end 2'-deoxyribonucleotide-(2,3-dehydro-2,3-deoxyribose 5'-phosphate)-DNA + a 5'-end 5'-phospho-2'-deoxyribonucleoside-DNA + H(+)</text>
        <dbReference type="Rhea" id="RHEA:66592"/>
        <dbReference type="Rhea" id="RHEA-COMP:13180"/>
        <dbReference type="Rhea" id="RHEA-COMP:16897"/>
        <dbReference type="Rhea" id="RHEA-COMP:17067"/>
        <dbReference type="ChEBI" id="CHEBI:15378"/>
        <dbReference type="ChEBI" id="CHEBI:136412"/>
        <dbReference type="ChEBI" id="CHEBI:157695"/>
        <dbReference type="ChEBI" id="CHEBI:167181"/>
        <dbReference type="EC" id="4.2.99.18"/>
    </reaction>
</comment>
<evidence type="ECO:0000256" key="1">
    <source>
        <dbReference type="ARBA" id="ARBA00001668"/>
    </source>
</evidence>
<dbReference type="Pfam" id="PF06831">
    <property type="entry name" value="H2TH"/>
    <property type="match status" value="1"/>
</dbReference>
<protein>
    <submittedName>
        <fullName evidence="19">DNA-formamidopyrimidine glycosylase</fullName>
    </submittedName>
</protein>
<reference evidence="19 20" key="1">
    <citation type="journal article" date="2016" name="Nat. Commun.">
        <title>Thousands of microbial genomes shed light on interconnected biogeochemical processes in an aquifer system.</title>
        <authorList>
            <person name="Anantharaman K."/>
            <person name="Brown C.T."/>
            <person name="Hug L.A."/>
            <person name="Sharon I."/>
            <person name="Castelle C.J."/>
            <person name="Probst A.J."/>
            <person name="Thomas B.C."/>
            <person name="Singh A."/>
            <person name="Wilkins M.J."/>
            <person name="Karaoz U."/>
            <person name="Brodie E.L."/>
            <person name="Williams K.H."/>
            <person name="Hubbard S.S."/>
            <person name="Banfield J.F."/>
        </authorList>
    </citation>
    <scope>NUCLEOTIDE SEQUENCE [LARGE SCALE GENOMIC DNA]</scope>
</reference>
<dbReference type="SUPFAM" id="SSF57716">
    <property type="entry name" value="Glucocorticoid receptor-like (DNA-binding domain)"/>
    <property type="match status" value="1"/>
</dbReference>
<dbReference type="NCBIfam" id="NF002211">
    <property type="entry name" value="PRK01103.1"/>
    <property type="match status" value="1"/>
</dbReference>
<dbReference type="Gene3D" id="1.10.8.50">
    <property type="match status" value="1"/>
</dbReference>
<keyword evidence="12" id="KW-0456">Lyase</keyword>
<evidence type="ECO:0000256" key="14">
    <source>
        <dbReference type="ARBA" id="ARBA00023295"/>
    </source>
</evidence>
<comment type="caution">
    <text evidence="19">The sequence shown here is derived from an EMBL/GenBank/DDBJ whole genome shotgun (WGS) entry which is preliminary data.</text>
</comment>
<dbReference type="NCBIfam" id="TIGR00577">
    <property type="entry name" value="fpg"/>
    <property type="match status" value="1"/>
</dbReference>
<evidence type="ECO:0000256" key="16">
    <source>
        <dbReference type="PROSITE-ProRule" id="PRU00391"/>
    </source>
</evidence>
<evidence type="ECO:0000256" key="15">
    <source>
        <dbReference type="ARBA" id="ARBA00044632"/>
    </source>
</evidence>
<gene>
    <name evidence="19" type="ORF">A3H63_01175</name>
</gene>
<evidence type="ECO:0000313" key="19">
    <source>
        <dbReference type="EMBL" id="OGY67020.1"/>
    </source>
</evidence>
<keyword evidence="6" id="KW-0227">DNA damage</keyword>
<evidence type="ECO:0000259" key="17">
    <source>
        <dbReference type="PROSITE" id="PS51066"/>
    </source>
</evidence>
<dbReference type="InterPro" id="IPR000214">
    <property type="entry name" value="Znf_DNA_glyclase/AP_lyase"/>
</dbReference>
<keyword evidence="7 16" id="KW-0863">Zinc-finger</keyword>
<dbReference type="InterPro" id="IPR010979">
    <property type="entry name" value="Ribosomal_uS13-like_H2TH"/>
</dbReference>
<dbReference type="InterPro" id="IPR010663">
    <property type="entry name" value="Znf_FPG/IleRS"/>
</dbReference>
<feature type="domain" description="FPG-type" evidence="17">
    <location>
        <begin position="271"/>
        <end position="305"/>
    </location>
</feature>
<keyword evidence="13" id="KW-0511">Multifunctional enzyme</keyword>
<evidence type="ECO:0000256" key="13">
    <source>
        <dbReference type="ARBA" id="ARBA00023268"/>
    </source>
</evidence>
<dbReference type="GO" id="GO:0003684">
    <property type="term" value="F:damaged DNA binding"/>
    <property type="evidence" value="ECO:0007669"/>
    <property type="project" value="InterPro"/>
</dbReference>
<feature type="domain" description="Formamidopyrimidine-DNA glycosylase catalytic" evidence="18">
    <location>
        <begin position="2"/>
        <end position="146"/>
    </location>
</feature>
<dbReference type="Pfam" id="PF06827">
    <property type="entry name" value="zf-FPG_IleRS"/>
    <property type="match status" value="1"/>
</dbReference>
<dbReference type="EMBL" id="MHJM01000034">
    <property type="protein sequence ID" value="OGY67020.1"/>
    <property type="molecule type" value="Genomic_DNA"/>
</dbReference>
<evidence type="ECO:0000256" key="12">
    <source>
        <dbReference type="ARBA" id="ARBA00023239"/>
    </source>
</evidence>
<comment type="cofactor">
    <cofactor evidence="2">
        <name>Zn(2+)</name>
        <dbReference type="ChEBI" id="CHEBI:29105"/>
    </cofactor>
</comment>
<dbReference type="InterPro" id="IPR015887">
    <property type="entry name" value="DNA_glyclase_Znf_dom_DNA_BS"/>
</dbReference>
<dbReference type="PANTHER" id="PTHR22993">
    <property type="entry name" value="FORMAMIDOPYRIMIDINE-DNA GLYCOSYLASE"/>
    <property type="match status" value="1"/>
</dbReference>
<evidence type="ECO:0000256" key="11">
    <source>
        <dbReference type="ARBA" id="ARBA00023204"/>
    </source>
</evidence>
<accession>A0A1G1ZTE5</accession>
<evidence type="ECO:0000313" key="20">
    <source>
        <dbReference type="Proteomes" id="UP000176284"/>
    </source>
</evidence>
<evidence type="ECO:0000256" key="2">
    <source>
        <dbReference type="ARBA" id="ARBA00001947"/>
    </source>
</evidence>
<dbReference type="InterPro" id="IPR020629">
    <property type="entry name" value="FPG_Glyclase"/>
</dbReference>
<dbReference type="STRING" id="1798410.A3H63_01175"/>
<keyword evidence="8" id="KW-0378">Hydrolase</keyword>
<dbReference type="GO" id="GO:0008270">
    <property type="term" value="F:zinc ion binding"/>
    <property type="evidence" value="ECO:0007669"/>
    <property type="project" value="UniProtKB-KW"/>
</dbReference>
<keyword evidence="11" id="KW-0234">DNA repair</keyword>
<evidence type="ECO:0000256" key="7">
    <source>
        <dbReference type="ARBA" id="ARBA00022771"/>
    </source>
</evidence>
<dbReference type="FunFam" id="1.10.8.50:FF:000003">
    <property type="entry name" value="Formamidopyrimidine-DNA glycosylase"/>
    <property type="match status" value="1"/>
</dbReference>
<keyword evidence="10" id="KW-0238">DNA-binding</keyword>
<comment type="similarity">
    <text evidence="3">Belongs to the FPG family.</text>
</comment>
<dbReference type="SUPFAM" id="SSF46946">
    <property type="entry name" value="S13-like H2TH domain"/>
    <property type="match status" value="1"/>
</dbReference>
<dbReference type="PROSITE" id="PS51066">
    <property type="entry name" value="ZF_FPG_2"/>
    <property type="match status" value="1"/>
</dbReference>